<protein>
    <submittedName>
        <fullName evidence="2">Uncharacterized protein</fullName>
    </submittedName>
</protein>
<proteinExistence type="predicted"/>
<comment type="caution">
    <text evidence="2">The sequence shown here is derived from an EMBL/GenBank/DDBJ whole genome shotgun (WGS) entry which is preliminary data.</text>
</comment>
<dbReference type="EMBL" id="JAEKNS010000037">
    <property type="protein sequence ID" value="MBJ7593812.1"/>
    <property type="molecule type" value="Genomic_DNA"/>
</dbReference>
<keyword evidence="1" id="KW-1133">Transmembrane helix</keyword>
<evidence type="ECO:0000313" key="3">
    <source>
        <dbReference type="Proteomes" id="UP000606991"/>
    </source>
</evidence>
<organism evidence="2 3">
    <name type="scientific">Candidatus Aeolococcus gillhamiae</name>
    <dbReference type="NCBI Taxonomy" id="3127015"/>
    <lineage>
        <taxon>Bacteria</taxon>
        <taxon>Bacillati</taxon>
        <taxon>Candidatus Dormiibacterota</taxon>
        <taxon>Candidatus Dormibacteria</taxon>
        <taxon>Candidatus Aeolococcales</taxon>
        <taxon>Candidatus Aeolococcaceae</taxon>
        <taxon>Candidatus Aeolococcus</taxon>
    </lineage>
</organism>
<keyword evidence="1" id="KW-0472">Membrane</keyword>
<gene>
    <name evidence="2" type="ORF">JF886_02950</name>
</gene>
<dbReference type="Proteomes" id="UP000606991">
    <property type="component" value="Unassembled WGS sequence"/>
</dbReference>
<evidence type="ECO:0000313" key="2">
    <source>
        <dbReference type="EMBL" id="MBJ7593812.1"/>
    </source>
</evidence>
<accession>A0A934N924</accession>
<evidence type="ECO:0000256" key="1">
    <source>
        <dbReference type="SAM" id="Phobius"/>
    </source>
</evidence>
<dbReference type="RefSeq" id="WP_337309442.1">
    <property type="nucleotide sequence ID" value="NZ_JAEKNS010000037.1"/>
</dbReference>
<reference evidence="2 3" key="1">
    <citation type="submission" date="2020-10" db="EMBL/GenBank/DDBJ databases">
        <title>Ca. Dormibacterota MAGs.</title>
        <authorList>
            <person name="Montgomery K."/>
        </authorList>
    </citation>
    <scope>NUCLEOTIDE SEQUENCE [LARGE SCALE GENOMIC DNA]</scope>
    <source>
        <strain evidence="2">SC8812_S17_18</strain>
    </source>
</reference>
<feature type="transmembrane region" description="Helical" evidence="1">
    <location>
        <begin position="45"/>
        <end position="64"/>
    </location>
</feature>
<dbReference type="AlphaFoldDB" id="A0A934N924"/>
<sequence>MGQRMTIACLLGFRDCDMVMILMVVRRRSNGDRLRQGTEVALGTAFGEAIFLVCFTVGLGAPIAPLRFSLPREIPCHMASMPLWSVSA</sequence>
<keyword evidence="1" id="KW-0812">Transmembrane</keyword>
<name>A0A934N924_9BACT</name>